<name>A0A9P8SZA5_9ASCO</name>
<sequence>MIGHPVAYNSKSISSLNSSSSSSTMAESFCVPASGSSSSSSKSTSKKSSSEPTMLVYSSLASFSDPWFNAFLKMFSLTTPNGSTDVNCVNISLNKKVSFSLGTNSLNDFPSLTELITETFPSGLTTTSSSVKSTSNPPSSDSRKILSSSFKRAVSRSCLALSPFSTVDKPSGVKILGIGDRPKVKHNSLTWAGVSLYFASINSVNGVVLYASNSLTDFGESDSRTSFMNFIKCLLVSRESDWSVKISSLDEDIFPKESFSKVWKLLRDWNSKYLYTLDLRSSERRSDLANITRGYGLESTWRTLEPCQERAAAKTDSTSPVPQISTSHWSGVVGKAGSSIPARCGITDGRLPAGIDGLRSAIEGRLSVVDSFLDDSTVADMLETDNHRKRLGGNKYSRDWCVSD</sequence>
<dbReference type="EMBL" id="JAEUBE010000511">
    <property type="protein sequence ID" value="KAH3660211.1"/>
    <property type="molecule type" value="Genomic_DNA"/>
</dbReference>
<feature type="compositionally biased region" description="Low complexity" evidence="1">
    <location>
        <begin position="124"/>
        <end position="140"/>
    </location>
</feature>
<protein>
    <submittedName>
        <fullName evidence="2">Uncharacterized protein</fullName>
    </submittedName>
</protein>
<feature type="region of interest" description="Disordered" evidence="1">
    <location>
        <begin position="124"/>
        <end position="144"/>
    </location>
</feature>
<feature type="compositionally biased region" description="Low complexity" evidence="1">
    <location>
        <begin position="10"/>
        <end position="47"/>
    </location>
</feature>
<feature type="region of interest" description="Disordered" evidence="1">
    <location>
        <begin position="1"/>
        <end position="49"/>
    </location>
</feature>
<evidence type="ECO:0000313" key="2">
    <source>
        <dbReference type="EMBL" id="KAH3660211.1"/>
    </source>
</evidence>
<reference evidence="2" key="2">
    <citation type="submission" date="2021-01" db="EMBL/GenBank/DDBJ databases">
        <authorList>
            <person name="Schikora-Tamarit M.A."/>
        </authorList>
    </citation>
    <scope>NUCLEOTIDE SEQUENCE</scope>
    <source>
        <strain evidence="2">CBS6075</strain>
    </source>
</reference>
<keyword evidence="3" id="KW-1185">Reference proteome</keyword>
<proteinExistence type="predicted"/>
<evidence type="ECO:0000256" key="1">
    <source>
        <dbReference type="SAM" id="MobiDB-lite"/>
    </source>
</evidence>
<reference evidence="2" key="1">
    <citation type="journal article" date="2021" name="Open Biol.">
        <title>Shared evolutionary footprints suggest mitochondrial oxidative damage underlies multiple complex I losses in fungi.</title>
        <authorList>
            <person name="Schikora-Tamarit M.A."/>
            <person name="Marcet-Houben M."/>
            <person name="Nosek J."/>
            <person name="Gabaldon T."/>
        </authorList>
    </citation>
    <scope>NUCLEOTIDE SEQUENCE</scope>
    <source>
        <strain evidence="2">CBS6075</strain>
    </source>
</reference>
<accession>A0A9P8SZA5</accession>
<dbReference type="AlphaFoldDB" id="A0A9P8SZA5"/>
<organism evidence="2 3">
    <name type="scientific">Ogataea philodendri</name>
    <dbReference type="NCBI Taxonomy" id="1378263"/>
    <lineage>
        <taxon>Eukaryota</taxon>
        <taxon>Fungi</taxon>
        <taxon>Dikarya</taxon>
        <taxon>Ascomycota</taxon>
        <taxon>Saccharomycotina</taxon>
        <taxon>Pichiomycetes</taxon>
        <taxon>Pichiales</taxon>
        <taxon>Pichiaceae</taxon>
        <taxon>Ogataea</taxon>
    </lineage>
</organism>
<gene>
    <name evidence="2" type="ORF">OGAPHI_007416</name>
</gene>
<evidence type="ECO:0000313" key="3">
    <source>
        <dbReference type="Proteomes" id="UP000769157"/>
    </source>
</evidence>
<dbReference type="RefSeq" id="XP_046057922.1">
    <property type="nucleotide sequence ID" value="XM_046208810.1"/>
</dbReference>
<dbReference type="Proteomes" id="UP000769157">
    <property type="component" value="Unassembled WGS sequence"/>
</dbReference>
<dbReference type="GeneID" id="70239380"/>
<comment type="caution">
    <text evidence="2">The sequence shown here is derived from an EMBL/GenBank/DDBJ whole genome shotgun (WGS) entry which is preliminary data.</text>
</comment>